<dbReference type="Proteomes" id="UP001213000">
    <property type="component" value="Unassembled WGS sequence"/>
</dbReference>
<accession>A0AAD5VK41</accession>
<evidence type="ECO:0000313" key="2">
    <source>
        <dbReference type="Proteomes" id="UP001213000"/>
    </source>
</evidence>
<comment type="caution">
    <text evidence="1">The sequence shown here is derived from an EMBL/GenBank/DDBJ whole genome shotgun (WGS) entry which is preliminary data.</text>
</comment>
<organism evidence="1 2">
    <name type="scientific">Leucocoprinus birnbaumii</name>
    <dbReference type="NCBI Taxonomy" id="56174"/>
    <lineage>
        <taxon>Eukaryota</taxon>
        <taxon>Fungi</taxon>
        <taxon>Dikarya</taxon>
        <taxon>Basidiomycota</taxon>
        <taxon>Agaricomycotina</taxon>
        <taxon>Agaricomycetes</taxon>
        <taxon>Agaricomycetidae</taxon>
        <taxon>Agaricales</taxon>
        <taxon>Agaricineae</taxon>
        <taxon>Agaricaceae</taxon>
        <taxon>Leucocoprinus</taxon>
    </lineage>
</organism>
<proteinExistence type="predicted"/>
<protein>
    <submittedName>
        <fullName evidence="1">Uncharacterized protein</fullName>
    </submittedName>
</protein>
<reference evidence="1" key="1">
    <citation type="submission" date="2022-07" db="EMBL/GenBank/DDBJ databases">
        <title>Genome Sequence of Leucocoprinus birnbaumii.</title>
        <authorList>
            <person name="Buettner E."/>
        </authorList>
    </citation>
    <scope>NUCLEOTIDE SEQUENCE</scope>
    <source>
        <strain evidence="1">VT141</strain>
    </source>
</reference>
<sequence length="470" mass="53938">MFSSDATQLTEFGNAKAWPIYMMLGNLLKYIRSSVSSGAMHHLAYIPSLPESFKAFASRLYAGSWHSQEPTVVAHCRHELMHAVWIVVTCIDSVEWRIYPRIFSYSADYPEKVSLATIHDKGLFPCPRCLVHHSELHNLGLRRDKKTRMEKLRVFLFDKVSTAHDAIYRLGHTVRGPAIEALLNGVSAVPTINAFIDRLGKAFNPSTMLTVDLLQILSLEHGKPYSHTQFALSTLRAIDAEGLSHQDAQARHSACEQTLKPLNLSTIKFHFMGDYGEHIRRFGTTDSYSTQLGEQSHCAVKRLYGTTNKKNATHQIGAKYLRQQVFRAKENQERHEAQQLEHLEKHHVISHNTDEPINIFEFVRDNSTDPAKKGFISKLKDHILGRLMNQNSDGDMHNEFSSTDRNNIHIRNNRIFCHHTIRINYTTYDIRRNYDTIKPCNRLFCMVASPDTATDPTTHPFWYIRKNFPP</sequence>
<gene>
    <name evidence="1" type="ORF">NP233_g10562</name>
</gene>
<name>A0AAD5VK41_9AGAR</name>
<dbReference type="InterPro" id="IPR041078">
    <property type="entry name" value="Plavaka"/>
</dbReference>
<dbReference type="EMBL" id="JANIEX010001097">
    <property type="protein sequence ID" value="KAJ3560849.1"/>
    <property type="molecule type" value="Genomic_DNA"/>
</dbReference>
<dbReference type="AlphaFoldDB" id="A0AAD5VK41"/>
<dbReference type="Pfam" id="PF18759">
    <property type="entry name" value="Plavaka"/>
    <property type="match status" value="1"/>
</dbReference>
<keyword evidence="2" id="KW-1185">Reference proteome</keyword>
<evidence type="ECO:0000313" key="1">
    <source>
        <dbReference type="EMBL" id="KAJ3560849.1"/>
    </source>
</evidence>